<evidence type="ECO:0000256" key="1">
    <source>
        <dbReference type="SAM" id="MobiDB-lite"/>
    </source>
</evidence>
<evidence type="ECO:0000259" key="2">
    <source>
        <dbReference type="PROSITE" id="PS51186"/>
    </source>
</evidence>
<gene>
    <name evidence="3" type="ordered locus">Sfla_6270</name>
</gene>
<evidence type="ECO:0000313" key="4">
    <source>
        <dbReference type="Proteomes" id="UP000002066"/>
    </source>
</evidence>
<dbReference type="CDD" id="cd04301">
    <property type="entry name" value="NAT_SF"/>
    <property type="match status" value="1"/>
</dbReference>
<dbReference type="AlphaFoldDB" id="A0A8D3WS85"/>
<dbReference type="Gene3D" id="3.40.630.30">
    <property type="match status" value="1"/>
</dbReference>
<proteinExistence type="predicted"/>
<dbReference type="KEGG" id="sfa:Sfla_6270"/>
<reference evidence="3 4" key="1">
    <citation type="submission" date="2011-01" db="EMBL/GenBank/DDBJ databases">
        <title>Complete sequence of chromosome of Streptomyces flavogriseus ATCC 33331.</title>
        <authorList>
            <consortium name="US DOE Joint Genome Institute"/>
            <person name="Lucas S."/>
            <person name="Copeland A."/>
            <person name="Lapidus A."/>
            <person name="Cheng J.-F."/>
            <person name="Goodwin L."/>
            <person name="Pitluck S."/>
            <person name="Davenport K."/>
            <person name="Detter J.C."/>
            <person name="Han C."/>
            <person name="Tapia R."/>
            <person name="Land M."/>
            <person name="Hauser L."/>
            <person name="Kyrpides N."/>
            <person name="Ivanova N."/>
            <person name="Ovchinnikova G."/>
            <person name="Pagani I."/>
            <person name="Brumm P."/>
            <person name="Mead D."/>
            <person name="Woyke T."/>
        </authorList>
    </citation>
    <scope>NUCLEOTIDE SEQUENCE [LARGE SCALE GENOMIC DNA]</scope>
    <source>
        <strain evidence="4">ATCC 33331 / IAF-45CD</strain>
    </source>
</reference>
<dbReference type="PANTHER" id="PTHR43792">
    <property type="entry name" value="GNAT FAMILY, PUTATIVE (AFU_ORTHOLOGUE AFUA_3G00765)-RELATED-RELATED"/>
    <property type="match status" value="1"/>
</dbReference>
<name>A0A8D3WS85_STRFA</name>
<feature type="domain" description="N-acetyltransferase" evidence="2">
    <location>
        <begin position="65"/>
        <end position="225"/>
    </location>
</feature>
<dbReference type="GO" id="GO:0016747">
    <property type="term" value="F:acyltransferase activity, transferring groups other than amino-acyl groups"/>
    <property type="evidence" value="ECO:0007669"/>
    <property type="project" value="InterPro"/>
</dbReference>
<accession>A0A8D3WS85</accession>
<evidence type="ECO:0000313" key="3">
    <source>
        <dbReference type="EMBL" id="ADW07643.1"/>
    </source>
</evidence>
<dbReference type="Proteomes" id="UP000002066">
    <property type="component" value="Chromosome"/>
</dbReference>
<dbReference type="PANTHER" id="PTHR43792:SF1">
    <property type="entry name" value="N-ACETYLTRANSFERASE DOMAIN-CONTAINING PROTEIN"/>
    <property type="match status" value="1"/>
</dbReference>
<dbReference type="InterPro" id="IPR000182">
    <property type="entry name" value="GNAT_dom"/>
</dbReference>
<dbReference type="SUPFAM" id="SSF55729">
    <property type="entry name" value="Acyl-CoA N-acyltransferases (Nat)"/>
    <property type="match status" value="1"/>
</dbReference>
<feature type="region of interest" description="Disordered" evidence="1">
    <location>
        <begin position="1"/>
        <end position="34"/>
    </location>
</feature>
<dbReference type="OrthoDB" id="4142102at2"/>
<dbReference type="InterPro" id="IPR051531">
    <property type="entry name" value="N-acetyltransferase"/>
</dbReference>
<dbReference type="EMBL" id="CP002475">
    <property type="protein sequence ID" value="ADW07643.1"/>
    <property type="molecule type" value="Genomic_DNA"/>
</dbReference>
<sequence>MLEAPAPTTGDEPGLIGGTPPTCAPKKFESRSTPWHDPALTRAMVAAMTVGAVPGSEVVLETSRLLLRPWRVAEAVIQHELWTERDPRVPPHSRIDADGHPTVAELESSIRTNQLWSSGLLAIERKASRDVIGYCGLVDSERGSAGELELAFELLRRVQRQGYATEASLAVLEWARSSGYERLWATVWDWNTASRRVLAKVGFTENERKEVDAVHGTNLFTTRRL</sequence>
<protein>
    <submittedName>
        <fullName evidence="3">GCN5-related N-acetyltransferase</fullName>
    </submittedName>
</protein>
<dbReference type="InterPro" id="IPR016181">
    <property type="entry name" value="Acyl_CoA_acyltransferase"/>
</dbReference>
<organism evidence="3 4">
    <name type="scientific">Streptomyces pratensis (strain ATCC 33331 / IAF-45CD)</name>
    <dbReference type="NCBI Taxonomy" id="591167"/>
    <lineage>
        <taxon>Bacteria</taxon>
        <taxon>Bacillati</taxon>
        <taxon>Actinomycetota</taxon>
        <taxon>Actinomycetes</taxon>
        <taxon>Kitasatosporales</taxon>
        <taxon>Streptomycetaceae</taxon>
        <taxon>Streptomyces</taxon>
    </lineage>
</organism>
<dbReference type="PROSITE" id="PS51186">
    <property type="entry name" value="GNAT"/>
    <property type="match status" value="1"/>
</dbReference>
<dbReference type="Pfam" id="PF13302">
    <property type="entry name" value="Acetyltransf_3"/>
    <property type="match status" value="1"/>
</dbReference>